<keyword evidence="2" id="KW-1185">Reference proteome</keyword>
<organism evidence="1 2">
    <name type="scientific">Roseospira marina</name>
    <dbReference type="NCBI Taxonomy" id="140057"/>
    <lineage>
        <taxon>Bacteria</taxon>
        <taxon>Pseudomonadati</taxon>
        <taxon>Pseudomonadota</taxon>
        <taxon>Alphaproteobacteria</taxon>
        <taxon>Rhodospirillales</taxon>
        <taxon>Rhodospirillaceae</taxon>
        <taxon>Roseospira</taxon>
    </lineage>
</organism>
<dbReference type="Proteomes" id="UP000324065">
    <property type="component" value="Unassembled WGS sequence"/>
</dbReference>
<sequence length="72" mass="7666">MTEREVQAVLGAVVQTLQTAGLSKTFDLDGDVMLDPPEEGDGSFELTAIVAMSAPNELVIKTTMGEVTLRKV</sequence>
<comment type="caution">
    <text evidence="1">The sequence shown here is derived from an EMBL/GenBank/DDBJ whole genome shotgun (WGS) entry which is preliminary data.</text>
</comment>
<protein>
    <submittedName>
        <fullName evidence="1">Uncharacterized protein</fullName>
    </submittedName>
</protein>
<dbReference type="EMBL" id="VWPJ01000018">
    <property type="protein sequence ID" value="KAA5604404.1"/>
    <property type="molecule type" value="Genomic_DNA"/>
</dbReference>
<name>A0A5M6I803_9PROT</name>
<dbReference type="RefSeq" id="WP_150063495.1">
    <property type="nucleotide sequence ID" value="NZ_JACHII010000014.1"/>
</dbReference>
<evidence type="ECO:0000313" key="2">
    <source>
        <dbReference type="Proteomes" id="UP000324065"/>
    </source>
</evidence>
<accession>A0A5M6I803</accession>
<reference evidence="1 2" key="1">
    <citation type="submission" date="2019-09" db="EMBL/GenBank/DDBJ databases">
        <title>Genome sequence of Roseospira marina, one of the more divergent members of the non-sulfur purple photosynthetic bacterial family, the Rhodospirillaceae.</title>
        <authorList>
            <person name="Meyer T."/>
            <person name="Kyndt J."/>
        </authorList>
    </citation>
    <scope>NUCLEOTIDE SEQUENCE [LARGE SCALE GENOMIC DNA]</scope>
    <source>
        <strain evidence="1 2">DSM 15113</strain>
    </source>
</reference>
<gene>
    <name evidence="1" type="ORF">F1188_16215</name>
</gene>
<dbReference type="AlphaFoldDB" id="A0A5M6I803"/>
<evidence type="ECO:0000313" key="1">
    <source>
        <dbReference type="EMBL" id="KAA5604404.1"/>
    </source>
</evidence>
<proteinExistence type="predicted"/>